<evidence type="ECO:0000313" key="14">
    <source>
        <dbReference type="EMBL" id="CAA9577969.1"/>
    </source>
</evidence>
<dbReference type="Pfam" id="PF00763">
    <property type="entry name" value="THF_DHG_CYH"/>
    <property type="match status" value="1"/>
</dbReference>
<dbReference type="InterPro" id="IPR020630">
    <property type="entry name" value="THF_DH/CycHdrlase_cat_dom"/>
</dbReference>
<dbReference type="Gene3D" id="3.40.50.720">
    <property type="entry name" value="NAD(P)-binding Rossmann-like Domain"/>
    <property type="match status" value="1"/>
</dbReference>
<reference evidence="14" key="1">
    <citation type="submission" date="2020-02" db="EMBL/GenBank/DDBJ databases">
        <authorList>
            <person name="Meier V. D."/>
        </authorList>
    </citation>
    <scope>NUCLEOTIDE SEQUENCE</scope>
    <source>
        <strain evidence="14">AVDCRST_MAG33</strain>
    </source>
</reference>
<keyword evidence="5 11" id="KW-0378">Hydrolase</keyword>
<dbReference type="SUPFAM" id="SSF53223">
    <property type="entry name" value="Aminoacid dehydrogenase-like, N-terminal domain"/>
    <property type="match status" value="1"/>
</dbReference>
<dbReference type="PRINTS" id="PR00085">
    <property type="entry name" value="THFDHDRGNASE"/>
</dbReference>
<keyword evidence="4 11" id="KW-0658">Purine biosynthesis</keyword>
<dbReference type="UniPathway" id="UPA00193"/>
<feature type="binding site" evidence="11">
    <location>
        <position position="231"/>
    </location>
    <ligand>
        <name>NADP(+)</name>
        <dbReference type="ChEBI" id="CHEBI:58349"/>
    </ligand>
</feature>
<dbReference type="GO" id="GO:0009086">
    <property type="term" value="P:methionine biosynthetic process"/>
    <property type="evidence" value="ECO:0007669"/>
    <property type="project" value="UniProtKB-KW"/>
</dbReference>
<dbReference type="EC" id="3.5.4.9" evidence="11"/>
<dbReference type="GO" id="GO:0004477">
    <property type="term" value="F:methenyltetrahydrofolate cyclohydrolase activity"/>
    <property type="evidence" value="ECO:0007669"/>
    <property type="project" value="UniProtKB-UniRule"/>
</dbReference>
<evidence type="ECO:0000259" key="13">
    <source>
        <dbReference type="Pfam" id="PF02882"/>
    </source>
</evidence>
<keyword evidence="7 11" id="KW-0560">Oxidoreductase</keyword>
<feature type="binding site" evidence="11">
    <location>
        <begin position="165"/>
        <end position="167"/>
    </location>
    <ligand>
        <name>NADP(+)</name>
        <dbReference type="ChEBI" id="CHEBI:58349"/>
    </ligand>
</feature>
<keyword evidence="10 11" id="KW-0511">Multifunctional enzyme</keyword>
<comment type="function">
    <text evidence="11">Catalyzes the oxidation of 5,10-methylenetetrahydrofolate to 5,10-methenyltetrahydrofolate and then the hydrolysis of 5,10-methenyltetrahydrofolate to 10-formyltetrahydrofolate.</text>
</comment>
<dbReference type="GO" id="GO:0035999">
    <property type="term" value="P:tetrahydrofolate interconversion"/>
    <property type="evidence" value="ECO:0007669"/>
    <property type="project" value="UniProtKB-UniRule"/>
</dbReference>
<dbReference type="SUPFAM" id="SSF51735">
    <property type="entry name" value="NAD(P)-binding Rossmann-fold domains"/>
    <property type="match status" value="1"/>
</dbReference>
<keyword evidence="2 11" id="KW-0554">One-carbon metabolism</keyword>
<evidence type="ECO:0000256" key="6">
    <source>
        <dbReference type="ARBA" id="ARBA00022857"/>
    </source>
</evidence>
<evidence type="ECO:0000259" key="12">
    <source>
        <dbReference type="Pfam" id="PF00763"/>
    </source>
</evidence>
<evidence type="ECO:0000256" key="1">
    <source>
        <dbReference type="ARBA" id="ARBA00004777"/>
    </source>
</evidence>
<keyword evidence="6 11" id="KW-0521">NADP</keyword>
<comment type="pathway">
    <text evidence="1 11">One-carbon metabolism; tetrahydrofolate interconversion.</text>
</comment>
<evidence type="ECO:0000256" key="7">
    <source>
        <dbReference type="ARBA" id="ARBA00023002"/>
    </source>
</evidence>
<dbReference type="HAMAP" id="MF_01576">
    <property type="entry name" value="THF_DHG_CYH"/>
    <property type="match status" value="1"/>
</dbReference>
<dbReference type="GO" id="GO:0006164">
    <property type="term" value="P:purine nucleotide biosynthetic process"/>
    <property type="evidence" value="ECO:0007669"/>
    <property type="project" value="UniProtKB-KW"/>
</dbReference>
<comment type="catalytic activity">
    <reaction evidence="11">
        <text>(6R)-5,10-methenyltetrahydrofolate + H2O = (6R)-10-formyltetrahydrofolate + H(+)</text>
        <dbReference type="Rhea" id="RHEA:23700"/>
        <dbReference type="ChEBI" id="CHEBI:15377"/>
        <dbReference type="ChEBI" id="CHEBI:15378"/>
        <dbReference type="ChEBI" id="CHEBI:57455"/>
        <dbReference type="ChEBI" id="CHEBI:195366"/>
        <dbReference type="EC" id="3.5.4.9"/>
    </reaction>
</comment>
<comment type="subunit">
    <text evidence="11">Homodimer.</text>
</comment>
<evidence type="ECO:0000256" key="9">
    <source>
        <dbReference type="ARBA" id="ARBA00023167"/>
    </source>
</evidence>
<evidence type="ECO:0000256" key="8">
    <source>
        <dbReference type="ARBA" id="ARBA00023102"/>
    </source>
</evidence>
<comment type="catalytic activity">
    <reaction evidence="11">
        <text>(6R)-5,10-methylene-5,6,7,8-tetrahydrofolate + NADP(+) = (6R)-5,10-methenyltetrahydrofolate + NADPH</text>
        <dbReference type="Rhea" id="RHEA:22812"/>
        <dbReference type="ChEBI" id="CHEBI:15636"/>
        <dbReference type="ChEBI" id="CHEBI:57455"/>
        <dbReference type="ChEBI" id="CHEBI:57783"/>
        <dbReference type="ChEBI" id="CHEBI:58349"/>
        <dbReference type="EC" id="1.5.1.5"/>
    </reaction>
</comment>
<dbReference type="InterPro" id="IPR000672">
    <property type="entry name" value="THF_DH/CycHdrlase"/>
</dbReference>
<dbReference type="InterPro" id="IPR020631">
    <property type="entry name" value="THF_DH/CycHdrlase_NAD-bd_dom"/>
</dbReference>
<accession>A0A6J4VGP3</accession>
<keyword evidence="3 11" id="KW-0028">Amino-acid biosynthesis</keyword>
<evidence type="ECO:0000256" key="10">
    <source>
        <dbReference type="ARBA" id="ARBA00023268"/>
    </source>
</evidence>
<feature type="domain" description="Tetrahydrofolate dehydrogenase/cyclohydrolase NAD(P)-binding" evidence="13">
    <location>
        <begin position="139"/>
        <end position="280"/>
    </location>
</feature>
<dbReference type="CDD" id="cd01080">
    <property type="entry name" value="NAD_bind_m-THF_DH_Cyclohyd"/>
    <property type="match status" value="1"/>
</dbReference>
<dbReference type="EC" id="1.5.1.5" evidence="11"/>
<evidence type="ECO:0000256" key="5">
    <source>
        <dbReference type="ARBA" id="ARBA00022801"/>
    </source>
</evidence>
<dbReference type="AlphaFoldDB" id="A0A6J4VGP3"/>
<feature type="domain" description="Tetrahydrofolate dehydrogenase/cyclohydrolase catalytic" evidence="12">
    <location>
        <begin position="7"/>
        <end position="120"/>
    </location>
</feature>
<evidence type="ECO:0000256" key="3">
    <source>
        <dbReference type="ARBA" id="ARBA00022605"/>
    </source>
</evidence>
<dbReference type="GO" id="GO:0004488">
    <property type="term" value="F:methylenetetrahydrofolate dehydrogenase (NADP+) activity"/>
    <property type="evidence" value="ECO:0007669"/>
    <property type="project" value="UniProtKB-UniRule"/>
</dbReference>
<keyword evidence="9 11" id="KW-0486">Methionine biosynthesis</keyword>
<sequence>MTAIEMRGKRLEPTIATEILRQSDRLPSTASRPLLATVLVGDDPAAQSYRASIARTFRRVGVAHRAIDLHAGASDDHIFSTIDGLNGDRDVTGIMLFLPLPGRRADRAIRELVSPLKDVDGITVHSTGLLRLGRPCLEPACPRAGVALLQAYGVELAGRTVAVIGRSPVVGGPLAAMLTAADATVTVAHRQTRDLPEITRAADIIACAAGHPSLLTSGMVRRGATVLDFGTNVVDGHLRGDADFADLLGIAGRISPVPGGTGPATALVLAYQTMLAAHAQASNSLDILDQLPSVAEVAEAVGRDLTALAARP</sequence>
<evidence type="ECO:0000256" key="4">
    <source>
        <dbReference type="ARBA" id="ARBA00022755"/>
    </source>
</evidence>
<evidence type="ECO:0000256" key="2">
    <source>
        <dbReference type="ARBA" id="ARBA00022563"/>
    </source>
</evidence>
<name>A0A6J4VGP3_9BACT</name>
<comment type="caution">
    <text evidence="11">Lacks conserved residue(s) required for the propagation of feature annotation.</text>
</comment>
<organism evidence="14">
    <name type="scientific">uncultured Thermomicrobiales bacterium</name>
    <dbReference type="NCBI Taxonomy" id="1645740"/>
    <lineage>
        <taxon>Bacteria</taxon>
        <taxon>Pseudomonadati</taxon>
        <taxon>Thermomicrobiota</taxon>
        <taxon>Thermomicrobia</taxon>
        <taxon>Thermomicrobiales</taxon>
        <taxon>environmental samples</taxon>
    </lineage>
</organism>
<protein>
    <recommendedName>
        <fullName evidence="11">Bifunctional protein FolD</fullName>
    </recommendedName>
    <domain>
        <recommendedName>
            <fullName evidence="11">Methylenetetrahydrofolate dehydrogenase</fullName>
            <ecNumber evidence="11">1.5.1.5</ecNumber>
        </recommendedName>
    </domain>
    <domain>
        <recommendedName>
            <fullName evidence="11">Methenyltetrahydrofolate cyclohydrolase</fullName>
            <ecNumber evidence="11">3.5.4.9</ecNumber>
        </recommendedName>
    </domain>
</protein>
<dbReference type="GO" id="GO:0000105">
    <property type="term" value="P:L-histidine biosynthetic process"/>
    <property type="evidence" value="ECO:0007669"/>
    <property type="project" value="UniProtKB-KW"/>
</dbReference>
<comment type="similarity">
    <text evidence="11">Belongs to the tetrahydrofolate dehydrogenase/cyclohydrolase family.</text>
</comment>
<proteinExistence type="inferred from homology"/>
<keyword evidence="8 11" id="KW-0368">Histidine biosynthesis</keyword>
<dbReference type="InterPro" id="IPR046346">
    <property type="entry name" value="Aminoacid_DH-like_N_sf"/>
</dbReference>
<dbReference type="Pfam" id="PF02882">
    <property type="entry name" value="THF_DHG_CYH_C"/>
    <property type="match status" value="1"/>
</dbReference>
<gene>
    <name evidence="11" type="primary">folD</name>
    <name evidence="14" type="ORF">AVDCRST_MAG33-3276</name>
</gene>
<dbReference type="Gene3D" id="3.40.50.10860">
    <property type="entry name" value="Leucine Dehydrogenase, chain A, domain 1"/>
    <property type="match status" value="1"/>
</dbReference>
<dbReference type="EMBL" id="CADCWK010000411">
    <property type="protein sequence ID" value="CAA9577969.1"/>
    <property type="molecule type" value="Genomic_DNA"/>
</dbReference>
<dbReference type="GO" id="GO:0005829">
    <property type="term" value="C:cytosol"/>
    <property type="evidence" value="ECO:0007669"/>
    <property type="project" value="TreeGrafter"/>
</dbReference>
<dbReference type="PANTHER" id="PTHR48099:SF5">
    <property type="entry name" value="C-1-TETRAHYDROFOLATE SYNTHASE, CYTOPLASMIC"/>
    <property type="match status" value="1"/>
</dbReference>
<dbReference type="PANTHER" id="PTHR48099">
    <property type="entry name" value="C-1-TETRAHYDROFOLATE SYNTHASE, CYTOPLASMIC-RELATED"/>
    <property type="match status" value="1"/>
</dbReference>
<evidence type="ECO:0000256" key="11">
    <source>
        <dbReference type="HAMAP-Rule" id="MF_01576"/>
    </source>
</evidence>
<dbReference type="InterPro" id="IPR036291">
    <property type="entry name" value="NAD(P)-bd_dom_sf"/>
</dbReference>